<dbReference type="PANTHER" id="PTHR16943:SF8">
    <property type="entry name" value="2-METHYLCITRATE DEHYDRATASE"/>
    <property type="match status" value="1"/>
</dbReference>
<dbReference type="Pfam" id="PF19305">
    <property type="entry name" value="MmgE_PrpD_C"/>
    <property type="match status" value="1"/>
</dbReference>
<gene>
    <name evidence="4" type="ORF">D5R40_06185</name>
</gene>
<evidence type="ECO:0000313" key="4">
    <source>
        <dbReference type="EMBL" id="RQH50288.1"/>
    </source>
</evidence>
<proteinExistence type="inferred from homology"/>
<dbReference type="InterPro" id="IPR045336">
    <property type="entry name" value="MmgE_PrpD_N"/>
</dbReference>
<dbReference type="InterPro" id="IPR045337">
    <property type="entry name" value="MmgE_PrpD_C"/>
</dbReference>
<dbReference type="AlphaFoldDB" id="A0A3N6PFB9"/>
<evidence type="ECO:0008006" key="6">
    <source>
        <dbReference type="Google" id="ProtNLM"/>
    </source>
</evidence>
<evidence type="ECO:0000256" key="1">
    <source>
        <dbReference type="ARBA" id="ARBA00006174"/>
    </source>
</evidence>
<accession>A0A3N6PFB9</accession>
<dbReference type="SUPFAM" id="SSF103378">
    <property type="entry name" value="2-methylcitrate dehydratase PrpD"/>
    <property type="match status" value="1"/>
</dbReference>
<protein>
    <recommendedName>
        <fullName evidence="6">MmgE/PrpD family protein</fullName>
    </recommendedName>
</protein>
<dbReference type="InterPro" id="IPR005656">
    <property type="entry name" value="MmgE_PrpD"/>
</dbReference>
<evidence type="ECO:0000259" key="2">
    <source>
        <dbReference type="Pfam" id="PF03972"/>
    </source>
</evidence>
<name>A0A3N6PFB9_9CYAN</name>
<dbReference type="Pfam" id="PF03972">
    <property type="entry name" value="MmgE_PrpD_N"/>
    <property type="match status" value="1"/>
</dbReference>
<dbReference type="Proteomes" id="UP000269154">
    <property type="component" value="Unassembled WGS sequence"/>
</dbReference>
<dbReference type="PANTHER" id="PTHR16943">
    <property type="entry name" value="2-METHYLCITRATE DEHYDRATASE-RELATED"/>
    <property type="match status" value="1"/>
</dbReference>
<dbReference type="OrthoDB" id="1351at2"/>
<dbReference type="InterPro" id="IPR036148">
    <property type="entry name" value="MmgE/PrpD_sf"/>
</dbReference>
<dbReference type="Gene3D" id="1.10.4100.10">
    <property type="entry name" value="2-methylcitrate dehydratase PrpD"/>
    <property type="match status" value="1"/>
</dbReference>
<feature type="domain" description="MmgE/PrpD N-terminal" evidence="2">
    <location>
        <begin position="5"/>
        <end position="223"/>
    </location>
</feature>
<dbReference type="InterPro" id="IPR042183">
    <property type="entry name" value="MmgE/PrpD_sf_1"/>
</dbReference>
<evidence type="ECO:0000259" key="3">
    <source>
        <dbReference type="Pfam" id="PF19305"/>
    </source>
</evidence>
<sequence>MQVINFIHQLKLEDIPEAIQREGIRSLIDTLGAAIIGHNTKLSHIVNEYVVATYGGKGGFLWLDGREVSLPAAVFANGMTTDAMGIYGGHPLARGTAGATLLATLLTTVTPNATGKELLKSWIMGFEIAFRAGIALNKRDSSKAHTACTWNIIGSAAIASRLLSLSPSETEHALGIAEYVAPVAPIPKTVGYPTMVRTGAGWAAMEGVTSALLARQGFTGAPTFNIEEKEVADIWDDLGQHWQLSKSYYKPYTVCRWMQAGMDAALVLRDNLKEDFKSITSIKVHSFAVATKERNMPMPKNTEEAQFNLKFAVAAILVYGELGRATTFEAAFKSDIVAHLYDCIETIEEEKFTSIYPNQRFARVIIKTYSGMTYDSGDIEEKWASTEPPTDEELKEKFRALTKGELSEKRATDLEEMVWNCISLSNVSSLLELMNQPS</sequence>
<keyword evidence="5" id="KW-1185">Reference proteome</keyword>
<dbReference type="GO" id="GO:0016829">
    <property type="term" value="F:lyase activity"/>
    <property type="evidence" value="ECO:0007669"/>
    <property type="project" value="InterPro"/>
</dbReference>
<comment type="similarity">
    <text evidence="1">Belongs to the PrpD family.</text>
</comment>
<reference evidence="4 5" key="1">
    <citation type="journal article" date="2018" name="ACS Chem. Biol.">
        <title>Ketoreductase domain dysfunction expands chemodiversity: malyngamide biosynthesis in the cyanobacterium Okeania hirsuta.</title>
        <authorList>
            <person name="Moss N.A."/>
            <person name="Leao T."/>
            <person name="Rankin M."/>
            <person name="McCullough T.M."/>
            <person name="Qu P."/>
            <person name="Korobeynikov A."/>
            <person name="Smith J.L."/>
            <person name="Gerwick L."/>
            <person name="Gerwick W.H."/>
        </authorList>
    </citation>
    <scope>NUCLEOTIDE SEQUENCE [LARGE SCALE GENOMIC DNA]</scope>
    <source>
        <strain evidence="4 5">PAB10Feb10-1</strain>
    </source>
</reference>
<dbReference type="InterPro" id="IPR042188">
    <property type="entry name" value="MmgE/PrpD_sf_2"/>
</dbReference>
<comment type="caution">
    <text evidence="4">The sequence shown here is derived from an EMBL/GenBank/DDBJ whole genome shotgun (WGS) entry which is preliminary data.</text>
</comment>
<feature type="domain" description="MmgE/PrpD C-terminal" evidence="3">
    <location>
        <begin position="252"/>
        <end position="419"/>
    </location>
</feature>
<evidence type="ECO:0000313" key="5">
    <source>
        <dbReference type="Proteomes" id="UP000269154"/>
    </source>
</evidence>
<dbReference type="Gene3D" id="3.30.1330.120">
    <property type="entry name" value="2-methylcitrate dehydratase PrpD"/>
    <property type="match status" value="1"/>
</dbReference>
<dbReference type="EMBL" id="RCBY01000022">
    <property type="protein sequence ID" value="RQH50288.1"/>
    <property type="molecule type" value="Genomic_DNA"/>
</dbReference>
<dbReference type="RefSeq" id="WP_124154364.1">
    <property type="nucleotide sequence ID" value="NZ_CAWOLW010000135.1"/>
</dbReference>
<organism evidence="4 5">
    <name type="scientific">Okeania hirsuta</name>
    <dbReference type="NCBI Taxonomy" id="1458930"/>
    <lineage>
        <taxon>Bacteria</taxon>
        <taxon>Bacillati</taxon>
        <taxon>Cyanobacteriota</taxon>
        <taxon>Cyanophyceae</taxon>
        <taxon>Oscillatoriophycideae</taxon>
        <taxon>Oscillatoriales</taxon>
        <taxon>Microcoleaceae</taxon>
        <taxon>Okeania</taxon>
    </lineage>
</organism>